<dbReference type="PROSITE" id="PS51257">
    <property type="entry name" value="PROKAR_LIPOPROTEIN"/>
    <property type="match status" value="1"/>
</dbReference>
<feature type="region of interest" description="Disordered" evidence="1">
    <location>
        <begin position="31"/>
        <end position="53"/>
    </location>
</feature>
<evidence type="ECO:0000313" key="4">
    <source>
        <dbReference type="Proteomes" id="UP000199135"/>
    </source>
</evidence>
<gene>
    <name evidence="3" type="ORF">SAMN05216447_102255</name>
</gene>
<protein>
    <recommendedName>
        <fullName evidence="5">Lipoprotein</fullName>
    </recommendedName>
</protein>
<evidence type="ECO:0008006" key="5">
    <source>
        <dbReference type="Google" id="ProtNLM"/>
    </source>
</evidence>
<feature type="chain" id="PRO_5045744699" description="Lipoprotein" evidence="2">
    <location>
        <begin position="23"/>
        <end position="228"/>
    </location>
</feature>
<dbReference type="RefSeq" id="WP_078687132.1">
    <property type="nucleotide sequence ID" value="NZ_FNWT01000002.1"/>
</dbReference>
<comment type="caution">
    <text evidence="3">The sequence shown here is derived from an EMBL/GenBank/DDBJ whole genome shotgun (WGS) entry which is preliminary data.</text>
</comment>
<keyword evidence="2" id="KW-0732">Signal</keyword>
<name>A0A1H6IEW1_9ACTN</name>
<organism evidence="3 4">
    <name type="scientific">Parafannyhessea umbonata</name>
    <dbReference type="NCBI Taxonomy" id="604330"/>
    <lineage>
        <taxon>Bacteria</taxon>
        <taxon>Bacillati</taxon>
        <taxon>Actinomycetota</taxon>
        <taxon>Coriobacteriia</taxon>
        <taxon>Coriobacteriales</taxon>
        <taxon>Atopobiaceae</taxon>
        <taxon>Parafannyhessea</taxon>
    </lineage>
</organism>
<evidence type="ECO:0000256" key="1">
    <source>
        <dbReference type="SAM" id="MobiDB-lite"/>
    </source>
</evidence>
<sequence>MRKTLATILSCCTLALTLGLVACSGDSPSSSGTEAFGSAESDPNSPSSDKAAKAEYDRAGALYEQGKYYSAKEAYEKSEYGDWEQRAAECAQPMPETGELFHDPNMTSNNMILNFIVNDDGAGTGTYISVYTKDNTLVETVFIKGGGSVETRLPGGEYYVKDSTGTEWYGEDEQFGPDGHYESMVFNSVEGDPCLVVLEEGYQWDITINDADSSGRSVESQEESWGNR</sequence>
<keyword evidence="4" id="KW-1185">Reference proteome</keyword>
<evidence type="ECO:0000256" key="2">
    <source>
        <dbReference type="SAM" id="SignalP"/>
    </source>
</evidence>
<accession>A0A1H6IEW1</accession>
<reference evidence="3 4" key="1">
    <citation type="submission" date="2016-10" db="EMBL/GenBank/DDBJ databases">
        <authorList>
            <person name="Varghese N."/>
            <person name="Submissions S."/>
        </authorList>
    </citation>
    <scope>NUCLEOTIDE SEQUENCE [LARGE SCALE GENOMIC DNA]</scope>
    <source>
        <strain evidence="3 4">WCP15</strain>
    </source>
</reference>
<dbReference type="EMBL" id="FNWT01000002">
    <property type="protein sequence ID" value="SEH44777.1"/>
    <property type="molecule type" value="Genomic_DNA"/>
</dbReference>
<dbReference type="Proteomes" id="UP000199135">
    <property type="component" value="Unassembled WGS sequence"/>
</dbReference>
<feature type="signal peptide" evidence="2">
    <location>
        <begin position="1"/>
        <end position="22"/>
    </location>
</feature>
<proteinExistence type="predicted"/>
<evidence type="ECO:0000313" key="3">
    <source>
        <dbReference type="EMBL" id="SEH44777.1"/>
    </source>
</evidence>